<comment type="caution">
    <text evidence="2">The sequence shown here is derived from an EMBL/GenBank/DDBJ whole genome shotgun (WGS) entry which is preliminary data.</text>
</comment>
<gene>
    <name evidence="2" type="ORF">OXX778_LOCUS18461</name>
</gene>
<accession>A0A814JUS0</accession>
<reference evidence="2" key="1">
    <citation type="submission" date="2021-02" db="EMBL/GenBank/DDBJ databases">
        <authorList>
            <person name="Nowell W R."/>
        </authorList>
    </citation>
    <scope>NUCLEOTIDE SEQUENCE</scope>
    <source>
        <strain evidence="2">Ploen Becks lab</strain>
    </source>
</reference>
<feature type="non-terminal residue" evidence="2">
    <location>
        <position position="1"/>
    </location>
</feature>
<keyword evidence="3" id="KW-1185">Reference proteome</keyword>
<protein>
    <submittedName>
        <fullName evidence="2">Uncharacterized protein</fullName>
    </submittedName>
</protein>
<feature type="compositionally biased region" description="Acidic residues" evidence="1">
    <location>
        <begin position="112"/>
        <end position="122"/>
    </location>
</feature>
<organism evidence="2 3">
    <name type="scientific">Brachionus calyciflorus</name>
    <dbReference type="NCBI Taxonomy" id="104777"/>
    <lineage>
        <taxon>Eukaryota</taxon>
        <taxon>Metazoa</taxon>
        <taxon>Spiralia</taxon>
        <taxon>Gnathifera</taxon>
        <taxon>Rotifera</taxon>
        <taxon>Eurotatoria</taxon>
        <taxon>Monogononta</taxon>
        <taxon>Pseudotrocha</taxon>
        <taxon>Ploima</taxon>
        <taxon>Brachionidae</taxon>
        <taxon>Brachionus</taxon>
    </lineage>
</organism>
<evidence type="ECO:0000313" key="3">
    <source>
        <dbReference type="Proteomes" id="UP000663879"/>
    </source>
</evidence>
<evidence type="ECO:0000256" key="1">
    <source>
        <dbReference type="SAM" id="MobiDB-lite"/>
    </source>
</evidence>
<dbReference type="AlphaFoldDB" id="A0A814JUS0"/>
<evidence type="ECO:0000313" key="2">
    <source>
        <dbReference type="EMBL" id="CAF1043355.1"/>
    </source>
</evidence>
<dbReference type="EMBL" id="CAJNOC010005133">
    <property type="protein sequence ID" value="CAF1043355.1"/>
    <property type="molecule type" value="Genomic_DNA"/>
</dbReference>
<dbReference type="Proteomes" id="UP000663879">
    <property type="component" value="Unassembled WGS sequence"/>
</dbReference>
<feature type="region of interest" description="Disordered" evidence="1">
    <location>
        <begin position="97"/>
        <end position="122"/>
    </location>
</feature>
<proteinExistence type="predicted"/>
<sequence>MKLKEIKDSFSLFVREFDRCDYSNLMEFLRFLVDEFDDDPNRIYEFIKTSSLNIDTKPLDQVNIKLVKNIKKAPVVRNILSIKNESLGRIDDLKPKRKSREIKQQFIHSDNESETYSEIETR</sequence>
<name>A0A814JUS0_9BILA</name>